<name>A0A3B0J6H6_DROGU</name>
<dbReference type="CDD" id="cd05380">
    <property type="entry name" value="CAP_euk"/>
    <property type="match status" value="1"/>
</dbReference>
<gene>
    <name evidence="5" type="ORF">DGUA_6G003439</name>
</gene>
<evidence type="ECO:0000256" key="2">
    <source>
        <dbReference type="ARBA" id="ARBA00009923"/>
    </source>
</evidence>
<reference evidence="6" key="1">
    <citation type="submission" date="2018-01" db="EMBL/GenBank/DDBJ databases">
        <authorList>
            <person name="Alioto T."/>
            <person name="Alioto T."/>
        </authorList>
    </citation>
    <scope>NUCLEOTIDE SEQUENCE [LARGE SCALE GENOMIC DNA]</scope>
</reference>
<comment type="subcellular location">
    <subcellularLocation>
        <location evidence="1">Secreted</location>
    </subcellularLocation>
</comment>
<organism evidence="5 6">
    <name type="scientific">Drosophila guanche</name>
    <name type="common">Fruit fly</name>
    <dbReference type="NCBI Taxonomy" id="7266"/>
    <lineage>
        <taxon>Eukaryota</taxon>
        <taxon>Metazoa</taxon>
        <taxon>Ecdysozoa</taxon>
        <taxon>Arthropoda</taxon>
        <taxon>Hexapoda</taxon>
        <taxon>Insecta</taxon>
        <taxon>Pterygota</taxon>
        <taxon>Neoptera</taxon>
        <taxon>Endopterygota</taxon>
        <taxon>Diptera</taxon>
        <taxon>Brachycera</taxon>
        <taxon>Muscomorpha</taxon>
        <taxon>Ephydroidea</taxon>
        <taxon>Drosophilidae</taxon>
        <taxon>Drosophila</taxon>
        <taxon>Sophophora</taxon>
    </lineage>
</organism>
<dbReference type="STRING" id="7266.A0A3B0J6H6"/>
<keyword evidence="6" id="KW-1185">Reference proteome</keyword>
<evidence type="ECO:0000313" key="5">
    <source>
        <dbReference type="EMBL" id="SPP75603.1"/>
    </source>
</evidence>
<feature type="signal peptide" evidence="4">
    <location>
        <begin position="1"/>
        <end position="30"/>
    </location>
</feature>
<keyword evidence="4" id="KW-0732">Signal</keyword>
<dbReference type="PIRSF" id="PIRSF038921">
    <property type="entry name" value="P14a"/>
    <property type="match status" value="1"/>
</dbReference>
<dbReference type="EMBL" id="OUUW01000001">
    <property type="protein sequence ID" value="SPP75603.1"/>
    <property type="molecule type" value="Genomic_DNA"/>
</dbReference>
<dbReference type="OrthoDB" id="414826at2759"/>
<evidence type="ECO:0000256" key="4">
    <source>
        <dbReference type="SAM" id="SignalP"/>
    </source>
</evidence>
<dbReference type="Proteomes" id="UP000268350">
    <property type="component" value="Unassembled WGS sequence"/>
</dbReference>
<dbReference type="InterPro" id="IPR034763">
    <property type="entry name" value="P14a_insect"/>
</dbReference>
<evidence type="ECO:0000256" key="3">
    <source>
        <dbReference type="ARBA" id="ARBA00022525"/>
    </source>
</evidence>
<protein>
    <submittedName>
        <fullName evidence="5">Blast:Venom allergen 5.01</fullName>
    </submittedName>
</protein>
<comment type="similarity">
    <text evidence="2">Belongs to the CRISP family.</text>
</comment>
<proteinExistence type="inferred from homology"/>
<evidence type="ECO:0000256" key="1">
    <source>
        <dbReference type="ARBA" id="ARBA00004613"/>
    </source>
</evidence>
<dbReference type="SUPFAM" id="SSF55797">
    <property type="entry name" value="PR-1-like"/>
    <property type="match status" value="1"/>
</dbReference>
<dbReference type="InterPro" id="IPR035940">
    <property type="entry name" value="CAP_sf"/>
</dbReference>
<dbReference type="AlphaFoldDB" id="A0A3B0J6H6"/>
<dbReference type="Gene3D" id="3.40.33.10">
    <property type="entry name" value="CAP"/>
    <property type="match status" value="1"/>
</dbReference>
<keyword evidence="3" id="KW-0964">Secreted</keyword>
<dbReference type="OMA" id="ANTEKYH"/>
<evidence type="ECO:0000313" key="6">
    <source>
        <dbReference type="Proteomes" id="UP000268350"/>
    </source>
</evidence>
<sequence length="287" mass="31851">MAMTHRRVHRMMYSLLLLSLLPLLPRTADGFGELKPTVRNTNLCRTDLCSTQATHVGCIKTKDFAPNCGKGNHIIFVNGGLRQRMLQSINIMRNYVASGAGNFSVAGRMPTMGWDRNLELLASLLVRQCDEKARFCSNTEKYHYVATTQLSGTMAQNGKVANLVMNKLLPSLYIDLLGCRMDKYHKLQPLSEGSCVGHYVPLIQDNGNRMGCAIRIRADANATISLNLLCHFSRANVNNNPHYEVATIPGEMCSSGKSKIYRFLCDRIEQVDANTIGDDEVTGGQFS</sequence>
<accession>A0A3B0J6H6</accession>
<feature type="chain" id="PRO_5017321495" evidence="4">
    <location>
        <begin position="31"/>
        <end position="287"/>
    </location>
</feature>